<reference evidence="2" key="1">
    <citation type="submission" date="2020-01" db="EMBL/GenBank/DDBJ databases">
        <title>Insect and environment-associated Actinomycetes.</title>
        <authorList>
            <person name="Currrie C."/>
            <person name="Chevrette M."/>
            <person name="Carlson C."/>
            <person name="Stubbendieck R."/>
            <person name="Wendt-Pienkowski E."/>
        </authorList>
    </citation>
    <scope>NUCLEOTIDE SEQUENCE</scope>
    <source>
        <strain evidence="2">SID7499</strain>
    </source>
</reference>
<dbReference type="Gene3D" id="3.40.50.980">
    <property type="match status" value="1"/>
</dbReference>
<sequence>HRLPVTTTDRLLAVTTIAFDIAGLDLYVPLTAGARLVLAAADRIRDMDRLAALITDSGATLMQATPTLWQALLSEHPDAVTGLRVLVGGEALPPALATRLREHAASVRNMYGPTETTIWSTTAELDDRRGTPPIGRPIANTRA</sequence>
<organism evidence="2">
    <name type="scientific">Streptomyces sp. SID7499</name>
    <dbReference type="NCBI Taxonomy" id="2706086"/>
    <lineage>
        <taxon>Bacteria</taxon>
        <taxon>Bacillati</taxon>
        <taxon>Actinomycetota</taxon>
        <taxon>Actinomycetes</taxon>
        <taxon>Kitasatosporales</taxon>
        <taxon>Streptomycetaceae</taxon>
        <taxon>Streptomyces</taxon>
    </lineage>
</organism>
<dbReference type="GO" id="GO:0031177">
    <property type="term" value="F:phosphopantetheine binding"/>
    <property type="evidence" value="ECO:0007669"/>
    <property type="project" value="TreeGrafter"/>
</dbReference>
<dbReference type="SUPFAM" id="SSF56801">
    <property type="entry name" value="Acetyl-CoA synthetase-like"/>
    <property type="match status" value="1"/>
</dbReference>
<accession>A0A6G3XJW7</accession>
<proteinExistence type="predicted"/>
<dbReference type="Pfam" id="PF00501">
    <property type="entry name" value="AMP-binding"/>
    <property type="match status" value="1"/>
</dbReference>
<feature type="non-terminal residue" evidence="2">
    <location>
        <position position="1"/>
    </location>
</feature>
<evidence type="ECO:0000313" key="2">
    <source>
        <dbReference type="EMBL" id="NEE18086.1"/>
    </source>
</evidence>
<dbReference type="AlphaFoldDB" id="A0A6G3XJW7"/>
<dbReference type="GO" id="GO:0005829">
    <property type="term" value="C:cytosol"/>
    <property type="evidence" value="ECO:0007669"/>
    <property type="project" value="TreeGrafter"/>
</dbReference>
<dbReference type="GO" id="GO:0043041">
    <property type="term" value="P:amino acid activation for nonribosomal peptide biosynthetic process"/>
    <property type="evidence" value="ECO:0007669"/>
    <property type="project" value="TreeGrafter"/>
</dbReference>
<dbReference type="EMBL" id="JAAGMN010007121">
    <property type="protein sequence ID" value="NEE18086.1"/>
    <property type="molecule type" value="Genomic_DNA"/>
</dbReference>
<dbReference type="PANTHER" id="PTHR45527">
    <property type="entry name" value="NONRIBOSOMAL PEPTIDE SYNTHETASE"/>
    <property type="match status" value="1"/>
</dbReference>
<comment type="caution">
    <text evidence="2">The sequence shown here is derived from an EMBL/GenBank/DDBJ whole genome shotgun (WGS) entry which is preliminary data.</text>
</comment>
<feature type="non-terminal residue" evidence="2">
    <location>
        <position position="143"/>
    </location>
</feature>
<gene>
    <name evidence="2" type="ORF">G3M58_67935</name>
</gene>
<dbReference type="PANTHER" id="PTHR45527:SF1">
    <property type="entry name" value="FATTY ACID SYNTHASE"/>
    <property type="match status" value="1"/>
</dbReference>
<protein>
    <submittedName>
        <fullName evidence="2">AMP-binding protein</fullName>
    </submittedName>
</protein>
<evidence type="ECO:0000259" key="1">
    <source>
        <dbReference type="Pfam" id="PF00501"/>
    </source>
</evidence>
<name>A0A6G3XJW7_9ACTN</name>
<feature type="domain" description="AMP-dependent synthetase/ligase" evidence="1">
    <location>
        <begin position="5"/>
        <end position="142"/>
    </location>
</feature>
<dbReference type="GO" id="GO:0044550">
    <property type="term" value="P:secondary metabolite biosynthetic process"/>
    <property type="evidence" value="ECO:0007669"/>
    <property type="project" value="TreeGrafter"/>
</dbReference>
<dbReference type="InterPro" id="IPR000873">
    <property type="entry name" value="AMP-dep_synth/lig_dom"/>
</dbReference>